<dbReference type="EMBL" id="CP026247">
    <property type="protein sequence ID" value="AWP02065.1"/>
    <property type="molecule type" value="Genomic_DNA"/>
</dbReference>
<feature type="compositionally biased region" description="Polar residues" evidence="1">
    <location>
        <begin position="216"/>
        <end position="227"/>
    </location>
</feature>
<protein>
    <submittedName>
        <fullName evidence="2">Uncharacterized protein</fullName>
    </submittedName>
</protein>
<name>A0A2U9BDM0_SCOMX</name>
<sequence>MYLLWRFLPGVVSGSTSLDGPPGQKRQVNQMIKPKHKPHCVLITFNLLRIVYEVQRRCPKCSRRRPDHRRGTRRSVHRLKTRRSSRRRPDHRRGTRRSVHRLKTRRSSRRRPDHRRGTRRSVYRLKTRRSSRRRPDHRRGTRRSVHRLKTRRSSRRRPDHHGERVDRSIDWRRGGADVSQTTDGDEDQTSAGPPTENVLIGPSTGDEEGSAGPPTSDVSIGQPTGDM</sequence>
<keyword evidence="3" id="KW-1185">Reference proteome</keyword>
<evidence type="ECO:0000256" key="1">
    <source>
        <dbReference type="SAM" id="MobiDB-lite"/>
    </source>
</evidence>
<feature type="compositionally biased region" description="Basic residues" evidence="1">
    <location>
        <begin position="59"/>
        <end position="159"/>
    </location>
</feature>
<reference evidence="2 3" key="1">
    <citation type="submission" date="2017-12" db="EMBL/GenBank/DDBJ databases">
        <title>Integrating genomic resources of turbot (Scophthalmus maximus) in depth evaluation of genetic and physical mapping variation across individuals.</title>
        <authorList>
            <person name="Martinez P."/>
        </authorList>
    </citation>
    <scope>NUCLEOTIDE SEQUENCE [LARGE SCALE GENOMIC DNA]</scope>
</reference>
<feature type="compositionally biased region" description="Basic and acidic residues" evidence="1">
    <location>
        <begin position="160"/>
        <end position="175"/>
    </location>
</feature>
<accession>A0A2U9BDM0</accession>
<dbReference type="Proteomes" id="UP000246464">
    <property type="component" value="Chromosome 5"/>
</dbReference>
<evidence type="ECO:0000313" key="2">
    <source>
        <dbReference type="EMBL" id="AWP02065.1"/>
    </source>
</evidence>
<dbReference type="AlphaFoldDB" id="A0A2U9BDM0"/>
<proteinExistence type="predicted"/>
<evidence type="ECO:0000313" key="3">
    <source>
        <dbReference type="Proteomes" id="UP000246464"/>
    </source>
</evidence>
<organism evidence="2 3">
    <name type="scientific">Scophthalmus maximus</name>
    <name type="common">Turbot</name>
    <name type="synonym">Psetta maxima</name>
    <dbReference type="NCBI Taxonomy" id="52904"/>
    <lineage>
        <taxon>Eukaryota</taxon>
        <taxon>Metazoa</taxon>
        <taxon>Chordata</taxon>
        <taxon>Craniata</taxon>
        <taxon>Vertebrata</taxon>
        <taxon>Euteleostomi</taxon>
        <taxon>Actinopterygii</taxon>
        <taxon>Neopterygii</taxon>
        <taxon>Teleostei</taxon>
        <taxon>Neoteleostei</taxon>
        <taxon>Acanthomorphata</taxon>
        <taxon>Carangaria</taxon>
        <taxon>Pleuronectiformes</taxon>
        <taxon>Pleuronectoidei</taxon>
        <taxon>Scophthalmidae</taxon>
        <taxon>Scophthalmus</taxon>
    </lineage>
</organism>
<feature type="region of interest" description="Disordered" evidence="1">
    <location>
        <begin position="59"/>
        <end position="227"/>
    </location>
</feature>
<gene>
    <name evidence="2" type="ORF">SMAX5B_003207</name>
</gene>